<sequence length="460" mass="50844">MSAHHVRTVPELDFDDIQGTLLRYRPDVYYGVYMMFRIDDAEAVKRSLRTVLPKVTTAADWESPRPFTLNIAFTYSGFEALGVPPDSLASFADEFREGMAARNVVLGDVGTSDPQHWTAPLGSRDVHIGVIISAHSVEALDEPVGVAQQLDGVTMIYQLDVGVLPTGREHFGFRDGIGNPHVIGSTNQPRPGQDEVMPGEFILGYEDELGKLPASLTPDVLARNGTYLAFRQLHEDVAALRRFLRDNARSPQDEELLAAKMVGRWRSGAPLALSPDHDDPELGADPQRNNDFSYYDDDRGGRRTPRGCHIRRGNPRDSLKDSIVSTNLHRVMRRAAVYGPMLADGVLEDDGADRGIVFIFMGAGLARQFEFVQQVWMNDGDFAGLGNEKDPLIGDNDGSGTFTIPAKPLRRRLSALPRFVTVRGGEYFYLPGIAALTWLTTLPATERQPHVPRSEGAHRV</sequence>
<keyword evidence="5" id="KW-0408">Iron</keyword>
<evidence type="ECO:0000256" key="6">
    <source>
        <dbReference type="ARBA" id="ARBA00025737"/>
    </source>
</evidence>
<name>A0ABW4FPB7_9PSEU</name>
<feature type="domain" description="DyP dimeric alpha+beta barrel" evidence="8">
    <location>
        <begin position="17"/>
        <end position="144"/>
    </location>
</feature>
<protein>
    <submittedName>
        <fullName evidence="9">Dyp-type peroxidase</fullName>
    </submittedName>
</protein>
<dbReference type="Pfam" id="PF21105">
    <property type="entry name" value="DyP_N"/>
    <property type="match status" value="1"/>
</dbReference>
<evidence type="ECO:0000259" key="8">
    <source>
        <dbReference type="Pfam" id="PF21105"/>
    </source>
</evidence>
<feature type="compositionally biased region" description="Basic residues" evidence="7">
    <location>
        <begin position="302"/>
        <end position="313"/>
    </location>
</feature>
<evidence type="ECO:0000256" key="5">
    <source>
        <dbReference type="ARBA" id="ARBA00023004"/>
    </source>
</evidence>
<proteinExistence type="inferred from homology"/>
<dbReference type="Proteomes" id="UP001597145">
    <property type="component" value="Unassembled WGS sequence"/>
</dbReference>
<dbReference type="PANTHER" id="PTHR30521">
    <property type="entry name" value="DEFERROCHELATASE/PEROXIDASE"/>
    <property type="match status" value="1"/>
</dbReference>
<dbReference type="RefSeq" id="WP_343986893.1">
    <property type="nucleotide sequence ID" value="NZ_BAAAJG010000027.1"/>
</dbReference>
<comment type="caution">
    <text evidence="9">The sequence shown here is derived from an EMBL/GenBank/DDBJ whole genome shotgun (WGS) entry which is preliminary data.</text>
</comment>
<dbReference type="InterPro" id="IPR011008">
    <property type="entry name" value="Dimeric_a/b-barrel"/>
</dbReference>
<dbReference type="EMBL" id="JBHUCP010000018">
    <property type="protein sequence ID" value="MFD1532292.1"/>
    <property type="molecule type" value="Genomic_DNA"/>
</dbReference>
<evidence type="ECO:0000256" key="7">
    <source>
        <dbReference type="SAM" id="MobiDB-lite"/>
    </source>
</evidence>
<evidence type="ECO:0000313" key="10">
    <source>
        <dbReference type="Proteomes" id="UP001597145"/>
    </source>
</evidence>
<keyword evidence="4" id="KW-0560">Oxidoreductase</keyword>
<keyword evidence="3" id="KW-0479">Metal-binding</keyword>
<gene>
    <name evidence="9" type="ORF">ACFSCY_22945</name>
</gene>
<evidence type="ECO:0000256" key="2">
    <source>
        <dbReference type="ARBA" id="ARBA00022559"/>
    </source>
</evidence>
<comment type="cofactor">
    <cofactor evidence="1">
        <name>heme b</name>
        <dbReference type="ChEBI" id="CHEBI:60344"/>
    </cofactor>
</comment>
<evidence type="ECO:0000256" key="4">
    <source>
        <dbReference type="ARBA" id="ARBA00023002"/>
    </source>
</evidence>
<dbReference type="PANTHER" id="PTHR30521:SF5">
    <property type="entry name" value="BLR4509 PROTEIN"/>
    <property type="match status" value="1"/>
</dbReference>
<keyword evidence="10" id="KW-1185">Reference proteome</keyword>
<dbReference type="InterPro" id="IPR049509">
    <property type="entry name" value="DyP_N"/>
</dbReference>
<comment type="similarity">
    <text evidence="6">Belongs to the DyP-type peroxidase family.</text>
</comment>
<evidence type="ECO:0000256" key="1">
    <source>
        <dbReference type="ARBA" id="ARBA00001970"/>
    </source>
</evidence>
<feature type="region of interest" description="Disordered" evidence="7">
    <location>
        <begin position="270"/>
        <end position="319"/>
    </location>
</feature>
<evidence type="ECO:0000313" key="9">
    <source>
        <dbReference type="EMBL" id="MFD1532292.1"/>
    </source>
</evidence>
<reference evidence="10" key="1">
    <citation type="journal article" date="2019" name="Int. J. Syst. Evol. Microbiol.">
        <title>The Global Catalogue of Microorganisms (GCM) 10K type strain sequencing project: providing services to taxonomists for standard genome sequencing and annotation.</title>
        <authorList>
            <consortium name="The Broad Institute Genomics Platform"/>
            <consortium name="The Broad Institute Genome Sequencing Center for Infectious Disease"/>
            <person name="Wu L."/>
            <person name="Ma J."/>
        </authorList>
    </citation>
    <scope>NUCLEOTIDE SEQUENCE [LARGE SCALE GENOMIC DNA]</scope>
    <source>
        <strain evidence="10">JCM 12165</strain>
    </source>
</reference>
<dbReference type="InterPro" id="IPR006314">
    <property type="entry name" value="Dyp_peroxidase"/>
</dbReference>
<keyword evidence="2 9" id="KW-0575">Peroxidase</keyword>
<accession>A0ABW4FPB7</accession>
<dbReference type="PROSITE" id="PS51404">
    <property type="entry name" value="DYP_PEROXIDASE"/>
    <property type="match status" value="1"/>
</dbReference>
<evidence type="ECO:0000256" key="3">
    <source>
        <dbReference type="ARBA" id="ARBA00022723"/>
    </source>
</evidence>
<dbReference type="SUPFAM" id="SSF54909">
    <property type="entry name" value="Dimeric alpha+beta barrel"/>
    <property type="match status" value="1"/>
</dbReference>
<organism evidence="9 10">
    <name type="scientific">Pseudonocardia aurantiaca</name>
    <dbReference type="NCBI Taxonomy" id="75290"/>
    <lineage>
        <taxon>Bacteria</taxon>
        <taxon>Bacillati</taxon>
        <taxon>Actinomycetota</taxon>
        <taxon>Actinomycetes</taxon>
        <taxon>Pseudonocardiales</taxon>
        <taxon>Pseudonocardiaceae</taxon>
        <taxon>Pseudonocardia</taxon>
    </lineage>
</organism>
<dbReference type="NCBIfam" id="TIGR01413">
    <property type="entry name" value="Dyp_perox_fam"/>
    <property type="match status" value="1"/>
</dbReference>
<dbReference type="GO" id="GO:0004601">
    <property type="term" value="F:peroxidase activity"/>
    <property type="evidence" value="ECO:0007669"/>
    <property type="project" value="UniProtKB-KW"/>
</dbReference>